<dbReference type="AlphaFoldDB" id="A0A540KPB2"/>
<name>A0A540KPB2_MALBA</name>
<sequence>MVVVRNSESTLEKLRRELGYRDSKRSLRIRREKSQSRLWEREIEVEEIKNRQIRKGGLRRGESSRRCETRVCVCDLNHVHLIGCP</sequence>
<dbReference type="Proteomes" id="UP000315295">
    <property type="component" value="Unassembled WGS sequence"/>
</dbReference>
<evidence type="ECO:0000313" key="2">
    <source>
        <dbReference type="Proteomes" id="UP000315295"/>
    </source>
</evidence>
<reference evidence="1 2" key="1">
    <citation type="journal article" date="2019" name="G3 (Bethesda)">
        <title>Sequencing of a Wild Apple (Malus baccata) Genome Unravels the Differences Between Cultivated and Wild Apple Species Regarding Disease Resistance and Cold Tolerance.</title>
        <authorList>
            <person name="Chen X."/>
        </authorList>
    </citation>
    <scope>NUCLEOTIDE SEQUENCE [LARGE SCALE GENOMIC DNA]</scope>
    <source>
        <strain evidence="2">cv. Shandingzi</strain>
        <tissue evidence="1">Leaves</tissue>
    </source>
</reference>
<gene>
    <name evidence="1" type="ORF">C1H46_038408</name>
</gene>
<dbReference type="EMBL" id="VIEB01001055">
    <property type="protein sequence ID" value="TQD76055.1"/>
    <property type="molecule type" value="Genomic_DNA"/>
</dbReference>
<accession>A0A540KPB2</accession>
<proteinExistence type="predicted"/>
<evidence type="ECO:0000313" key="1">
    <source>
        <dbReference type="EMBL" id="TQD76055.1"/>
    </source>
</evidence>
<protein>
    <submittedName>
        <fullName evidence="1">Uncharacterized protein</fullName>
    </submittedName>
</protein>
<keyword evidence="2" id="KW-1185">Reference proteome</keyword>
<comment type="caution">
    <text evidence="1">The sequence shown here is derived from an EMBL/GenBank/DDBJ whole genome shotgun (WGS) entry which is preliminary data.</text>
</comment>
<organism evidence="1 2">
    <name type="scientific">Malus baccata</name>
    <name type="common">Siberian crab apple</name>
    <name type="synonym">Pyrus baccata</name>
    <dbReference type="NCBI Taxonomy" id="106549"/>
    <lineage>
        <taxon>Eukaryota</taxon>
        <taxon>Viridiplantae</taxon>
        <taxon>Streptophyta</taxon>
        <taxon>Embryophyta</taxon>
        <taxon>Tracheophyta</taxon>
        <taxon>Spermatophyta</taxon>
        <taxon>Magnoliopsida</taxon>
        <taxon>eudicotyledons</taxon>
        <taxon>Gunneridae</taxon>
        <taxon>Pentapetalae</taxon>
        <taxon>rosids</taxon>
        <taxon>fabids</taxon>
        <taxon>Rosales</taxon>
        <taxon>Rosaceae</taxon>
        <taxon>Amygdaloideae</taxon>
        <taxon>Maleae</taxon>
        <taxon>Malus</taxon>
    </lineage>
</organism>